<gene>
    <name evidence="2" type="ORF">PP769_08100</name>
</gene>
<protein>
    <submittedName>
        <fullName evidence="2">Uncharacterized protein</fullName>
    </submittedName>
</protein>
<organism evidence="2 3">
    <name type="scientific">Candidatus Nitrospira allomarina</name>
    <dbReference type="NCBI Taxonomy" id="3020900"/>
    <lineage>
        <taxon>Bacteria</taxon>
        <taxon>Pseudomonadati</taxon>
        <taxon>Nitrospirota</taxon>
        <taxon>Nitrospiria</taxon>
        <taxon>Nitrospirales</taxon>
        <taxon>Nitrospiraceae</taxon>
        <taxon>Nitrospira</taxon>
    </lineage>
</organism>
<dbReference type="Proteomes" id="UP001302719">
    <property type="component" value="Chromosome"/>
</dbReference>
<accession>A0AA96GGK9</accession>
<dbReference type="AlphaFoldDB" id="A0AA96GGK9"/>
<evidence type="ECO:0000256" key="1">
    <source>
        <dbReference type="SAM" id="Phobius"/>
    </source>
</evidence>
<evidence type="ECO:0000313" key="3">
    <source>
        <dbReference type="Proteomes" id="UP001302719"/>
    </source>
</evidence>
<dbReference type="EMBL" id="CP116967">
    <property type="protein sequence ID" value="WNM59705.1"/>
    <property type="molecule type" value="Genomic_DNA"/>
</dbReference>
<dbReference type="KEGG" id="nall:PP769_08100"/>
<feature type="transmembrane region" description="Helical" evidence="1">
    <location>
        <begin position="205"/>
        <end position="222"/>
    </location>
</feature>
<feature type="transmembrane region" description="Helical" evidence="1">
    <location>
        <begin position="101"/>
        <end position="119"/>
    </location>
</feature>
<dbReference type="RefSeq" id="WP_312646517.1">
    <property type="nucleotide sequence ID" value="NZ_CP116967.1"/>
</dbReference>
<name>A0AA96GGK9_9BACT</name>
<reference evidence="2 3" key="1">
    <citation type="submission" date="2023-01" db="EMBL/GenBank/DDBJ databases">
        <title>Cultivation and genomic characterization of new, ubiquitous marine nitrite-oxidizing bacteria from the Nitrospirales.</title>
        <authorList>
            <person name="Mueller A.J."/>
            <person name="Daebeler A."/>
            <person name="Herbold C.W."/>
            <person name="Kirkegaard R.H."/>
            <person name="Daims H."/>
        </authorList>
    </citation>
    <scope>NUCLEOTIDE SEQUENCE [LARGE SCALE GENOMIC DNA]</scope>
    <source>
        <strain evidence="2 3">VA</strain>
    </source>
</reference>
<evidence type="ECO:0000313" key="2">
    <source>
        <dbReference type="EMBL" id="WNM59705.1"/>
    </source>
</evidence>
<feature type="transmembrane region" description="Helical" evidence="1">
    <location>
        <begin position="182"/>
        <end position="199"/>
    </location>
</feature>
<keyword evidence="1" id="KW-0472">Membrane</keyword>
<keyword evidence="3" id="KW-1185">Reference proteome</keyword>
<keyword evidence="1" id="KW-0812">Transmembrane</keyword>
<keyword evidence="1" id="KW-1133">Transmembrane helix</keyword>
<feature type="transmembrane region" description="Helical" evidence="1">
    <location>
        <begin position="68"/>
        <end position="89"/>
    </location>
</feature>
<proteinExistence type="predicted"/>
<sequence length="257" mass="29524">MTQNPNTTSPVDKKQIASPIYEAARNKPPQSTANSNLPVIEINEEVLQKYHDQVFQMINARLTETLKFYTPILAALTGFGWIWFVFPIPNPDKTPYTDLPFFAYLLGMAILFGGVIYLLKVGYTYRYLQIVLAGLEKMLGLYKLGPGWDPCPKLEPKLPTLFMAFTYTECFWMLPEILKTHLIMFFFAAIGISLIYMIYLVGPLPAIILIWGFIIISIGYTYKNCISKLKMQCKELETNFKQYKFVVCSVYGKKRID</sequence>